<reference evidence="4 5" key="2">
    <citation type="submission" date="2020-04" db="EMBL/GenBank/DDBJ databases">
        <title>Whole-genome sequencing of Vibrio spp. from China reveals different genetic environments of blaCTX-M-14 among diverse lineages.</title>
        <authorList>
            <person name="Zheng Z."/>
            <person name="Ye L."/>
            <person name="Chen S."/>
        </authorList>
    </citation>
    <scope>NUCLEOTIDE SEQUENCE [LARGE SCALE GENOMIC DNA]</scope>
    <source>
        <strain evidence="4 5">Vb1636</strain>
    </source>
</reference>
<accession>A0A510BNX1</accession>
<gene>
    <name evidence="3" type="primary">trbB</name>
    <name evidence="4" type="ORF">HKB35_19285</name>
</gene>
<geneLocation type="plasmid" evidence="3">
    <name>pVb1636</name>
</geneLocation>
<dbReference type="EMBL" id="JABCMA010000029">
    <property type="protein sequence ID" value="NMR75763.1"/>
    <property type="molecule type" value="Genomic_DNA"/>
</dbReference>
<dbReference type="InterPro" id="IPR050921">
    <property type="entry name" value="T4SS_GSP_E_ATPase"/>
</dbReference>
<dbReference type="GO" id="GO:0005737">
    <property type="term" value="C:cytoplasm"/>
    <property type="evidence" value="ECO:0007669"/>
    <property type="project" value="InterPro"/>
</dbReference>
<sequence length="329" mass="36104">MQPNESTGSVKDRAKRKLERDMGSELLAIFNDPKTVELMLNPDGTVWVEKLGEDMQCITTLRPAQGRAIIETVAGFHGKEVTSYTPNLEAEFPLDGSRFAGQLETVAVGQGPSFAIRKKAVSIFTLEQYVENGIMTAAQKDSLVNIISQKKNILVVGGTGSGKTTLANAIIRETVEQFPNDRFIIIEDTSEIQCAAKNYVQYRTSETVDMTSLLKTALRMRPDRILVGEVRGPEALDLLMAWNTGHPGGVATIHANKGPSSGLGRFKFLITMHPKKPDPIEPFIGEAVHALVYIAKNKKTNTRAVEEIIEVSGYQDGQYVTETLSNKPI</sequence>
<feature type="domain" description="Bacterial type II secretion system protein E" evidence="2">
    <location>
        <begin position="105"/>
        <end position="259"/>
    </location>
</feature>
<dbReference type="Gene3D" id="3.40.50.300">
    <property type="entry name" value="P-loop containing nucleotide triphosphate hydrolases"/>
    <property type="match status" value="1"/>
</dbReference>
<evidence type="ECO:0000313" key="3">
    <source>
        <dbReference type="EMBL" id="AXQ85533.1"/>
    </source>
</evidence>
<dbReference type="InterPro" id="IPR014149">
    <property type="entry name" value="Conjug-transfer_TrbB"/>
</dbReference>
<dbReference type="Proteomes" id="UP000565155">
    <property type="component" value="Unassembled WGS sequence"/>
</dbReference>
<dbReference type="CDD" id="cd01130">
    <property type="entry name" value="VirB11-like_ATPase"/>
    <property type="match status" value="1"/>
</dbReference>
<dbReference type="AlphaFoldDB" id="A0A510BNX1"/>
<dbReference type="SUPFAM" id="SSF52540">
    <property type="entry name" value="P-loop containing nucleoside triphosphate hydrolases"/>
    <property type="match status" value="1"/>
</dbReference>
<proteinExistence type="inferred from homology"/>
<keyword evidence="3" id="KW-0614">Plasmid</keyword>
<dbReference type="Pfam" id="PF00437">
    <property type="entry name" value="T2SSE"/>
    <property type="match status" value="1"/>
</dbReference>
<protein>
    <submittedName>
        <fullName evidence="3">Conjugative transfer protein TrbB</fullName>
    </submittedName>
    <submittedName>
        <fullName evidence="4">P-type conjugative transfer ATPase TrbB</fullName>
    </submittedName>
</protein>
<name>A0A510BNX1_VIBAL</name>
<dbReference type="GO" id="GO:0005524">
    <property type="term" value="F:ATP binding"/>
    <property type="evidence" value="ECO:0007669"/>
    <property type="project" value="InterPro"/>
</dbReference>
<reference evidence="3" key="1">
    <citation type="submission" date="2018-06" db="EMBL/GenBank/DDBJ databases">
        <title>Genetic characterization of a blaCTX-M-14-carrying plasmid in Vibrio alginolyticus.</title>
        <authorList>
            <person name="Zheng Z."/>
            <person name="Li R."/>
            <person name="Chen S."/>
        </authorList>
    </citation>
    <scope>NUCLEOTIDE SEQUENCE</scope>
    <source>
        <strain evidence="3">Vb1636</strain>
        <plasmid evidence="3">pVb1636</plasmid>
    </source>
</reference>
<comment type="similarity">
    <text evidence="1">Belongs to the GSP E family.</text>
</comment>
<dbReference type="PANTHER" id="PTHR30486:SF6">
    <property type="entry name" value="TYPE IV PILUS RETRACTATION ATPASE PILT"/>
    <property type="match status" value="1"/>
</dbReference>
<dbReference type="EMBL" id="MH548371">
    <property type="protein sequence ID" value="AXQ85533.1"/>
    <property type="molecule type" value="Genomic_DNA"/>
</dbReference>
<dbReference type="PANTHER" id="PTHR30486">
    <property type="entry name" value="TWITCHING MOTILITY PROTEIN PILT"/>
    <property type="match status" value="1"/>
</dbReference>
<evidence type="ECO:0000259" key="2">
    <source>
        <dbReference type="Pfam" id="PF00437"/>
    </source>
</evidence>
<dbReference type="Gene3D" id="3.30.450.90">
    <property type="match status" value="1"/>
</dbReference>
<organism evidence="3">
    <name type="scientific">Vibrio alginolyticus</name>
    <dbReference type="NCBI Taxonomy" id="663"/>
    <lineage>
        <taxon>Bacteria</taxon>
        <taxon>Pseudomonadati</taxon>
        <taxon>Pseudomonadota</taxon>
        <taxon>Gammaproteobacteria</taxon>
        <taxon>Vibrionales</taxon>
        <taxon>Vibrionaceae</taxon>
        <taxon>Vibrio</taxon>
    </lineage>
</organism>
<dbReference type="InterPro" id="IPR027417">
    <property type="entry name" value="P-loop_NTPase"/>
</dbReference>
<evidence type="ECO:0000256" key="1">
    <source>
        <dbReference type="ARBA" id="ARBA00006611"/>
    </source>
</evidence>
<dbReference type="GO" id="GO:0016887">
    <property type="term" value="F:ATP hydrolysis activity"/>
    <property type="evidence" value="ECO:0007669"/>
    <property type="project" value="InterPro"/>
</dbReference>
<evidence type="ECO:0000313" key="4">
    <source>
        <dbReference type="EMBL" id="NMR75763.1"/>
    </source>
</evidence>
<evidence type="ECO:0000313" key="5">
    <source>
        <dbReference type="Proteomes" id="UP000565155"/>
    </source>
</evidence>
<dbReference type="NCBIfam" id="NF010469">
    <property type="entry name" value="PRK13894.1"/>
    <property type="match status" value="1"/>
</dbReference>
<dbReference type="InterPro" id="IPR001482">
    <property type="entry name" value="T2SS/T4SS_dom"/>
</dbReference>
<dbReference type="NCBIfam" id="TIGR02782">
    <property type="entry name" value="TrbB_P"/>
    <property type="match status" value="1"/>
</dbReference>
<dbReference type="RefSeq" id="WP_012774846.1">
    <property type="nucleotide sequence ID" value="NZ_JABCMA010000029.1"/>
</dbReference>